<reference evidence="3 4" key="1">
    <citation type="submission" date="2013-08" db="EMBL/GenBank/DDBJ databases">
        <title>Flavobacterium limnosediminis JC2902 genome sequencing.</title>
        <authorList>
            <person name="Lee K."/>
            <person name="Yi H."/>
            <person name="Park S."/>
            <person name="Chun J."/>
        </authorList>
    </citation>
    <scope>NUCLEOTIDE SEQUENCE [LARGE SCALE GENOMIC DNA]</scope>
    <source>
        <strain evidence="3 4">JC2902</strain>
    </source>
</reference>
<sequence>MKFKQIAEFGEQNIKIGIMKYKLSLVALFIGLSISAQMASPQVDELVEKTMKTFNVPGIAVAIVKDGKVVHSKGYGVRSIITQQKVDENTLFGIASNSKAFTATALAILVDEKKLDWDDKVIKYIPDFKMYNEYVTNEFTIRDLLTHRSGLGMGAGDLMLWPEGSDFTTNDIIHNLRYLQPVSSFRTKFDYDNLLYIVAGEIIHKVSGKSWTEFIETRIMLPLQMAKSKGTWSRIPDTTNVVTPHVPLKGKLGITKQSKNSIMDPAGGIFSNISDMSKWVLTQLNKGKYGSENKVLFSEAQHNEMWAPQTIIPTNTAPPYNTHFSAYGLGWFLSDVKGYKQVTHTGGLEGMVTQVTLIPELNLGIVVLTNQQSGAAFSAITNTIKNTYLEIPYKDYVEMYSKRNQEMTGNADKSTEEVWATVVKNKNAQKANLDKIVGTYADNWLGEISISEKKGKYYFASKRSPKLSGEVFFYKDNTFTVKWFNRNMEADAFVYATYDTTGKAVNIKMKPISELTDFSYDFQDLDINRIK</sequence>
<dbReference type="EMBL" id="AVGG01000023">
    <property type="protein sequence ID" value="ESU25823.1"/>
    <property type="molecule type" value="Genomic_DNA"/>
</dbReference>
<keyword evidence="4" id="KW-1185">Reference proteome</keyword>
<dbReference type="InterPro" id="IPR050491">
    <property type="entry name" value="AmpC-like"/>
</dbReference>
<dbReference type="PATRIC" id="fig|1341181.4.peg.2965"/>
<evidence type="ECO:0000313" key="3">
    <source>
        <dbReference type="EMBL" id="ESU25823.1"/>
    </source>
</evidence>
<accession>V6SGI8</accession>
<dbReference type="STRING" id="1341181.FLJC2902T_30150"/>
<dbReference type="AlphaFoldDB" id="V6SGI8"/>
<comment type="caution">
    <text evidence="3">The sequence shown here is derived from an EMBL/GenBank/DDBJ whole genome shotgun (WGS) entry which is preliminary data.</text>
</comment>
<dbReference type="PANTHER" id="PTHR46825">
    <property type="entry name" value="D-ALANYL-D-ALANINE-CARBOXYPEPTIDASE/ENDOPEPTIDASE AMPH"/>
    <property type="match status" value="1"/>
</dbReference>
<dbReference type="Gene3D" id="2.40.128.600">
    <property type="match status" value="1"/>
</dbReference>
<dbReference type="Gene3D" id="3.40.710.10">
    <property type="entry name" value="DD-peptidase/beta-lactamase superfamily"/>
    <property type="match status" value="1"/>
</dbReference>
<dbReference type="InterPro" id="IPR001466">
    <property type="entry name" value="Beta-lactam-related"/>
</dbReference>
<name>V6SGI8_9FLAO</name>
<dbReference type="SUPFAM" id="SSF56601">
    <property type="entry name" value="beta-lactamase/transpeptidase-like"/>
    <property type="match status" value="1"/>
</dbReference>
<dbReference type="Proteomes" id="UP000018004">
    <property type="component" value="Unassembled WGS sequence"/>
</dbReference>
<feature type="domain" description="Beta-lactamase-related" evidence="1">
    <location>
        <begin position="43"/>
        <end position="378"/>
    </location>
</feature>
<gene>
    <name evidence="3" type="ORF">FLJC2902T_30150</name>
</gene>
<dbReference type="Pfam" id="PF00144">
    <property type="entry name" value="Beta-lactamase"/>
    <property type="match status" value="1"/>
</dbReference>
<dbReference type="PANTHER" id="PTHR46825:SF15">
    <property type="entry name" value="BETA-LACTAMASE-RELATED DOMAIN-CONTAINING PROTEIN"/>
    <property type="match status" value="1"/>
</dbReference>
<proteinExistence type="predicted"/>
<evidence type="ECO:0000313" key="4">
    <source>
        <dbReference type="Proteomes" id="UP000018004"/>
    </source>
</evidence>
<dbReference type="eggNOG" id="COG1680">
    <property type="taxonomic scope" value="Bacteria"/>
</dbReference>
<evidence type="ECO:0000259" key="1">
    <source>
        <dbReference type="Pfam" id="PF00144"/>
    </source>
</evidence>
<dbReference type="Pfam" id="PF11954">
    <property type="entry name" value="DUF3471"/>
    <property type="match status" value="1"/>
</dbReference>
<feature type="domain" description="Peptidase S12 Pab87-related C-terminal" evidence="2">
    <location>
        <begin position="426"/>
        <end position="528"/>
    </location>
</feature>
<organism evidence="3 4">
    <name type="scientific">Flavobacterium limnosediminis JC2902</name>
    <dbReference type="NCBI Taxonomy" id="1341181"/>
    <lineage>
        <taxon>Bacteria</taxon>
        <taxon>Pseudomonadati</taxon>
        <taxon>Bacteroidota</taxon>
        <taxon>Flavobacteriia</taxon>
        <taxon>Flavobacteriales</taxon>
        <taxon>Flavobacteriaceae</taxon>
        <taxon>Flavobacterium</taxon>
    </lineage>
</organism>
<evidence type="ECO:0000259" key="2">
    <source>
        <dbReference type="Pfam" id="PF11954"/>
    </source>
</evidence>
<dbReference type="InterPro" id="IPR012338">
    <property type="entry name" value="Beta-lactam/transpept-like"/>
</dbReference>
<protein>
    <submittedName>
        <fullName evidence="3">Beta-lactamase peptidase family S12</fullName>
    </submittedName>
</protein>
<dbReference type="InterPro" id="IPR021860">
    <property type="entry name" value="Peptidase_S12_Pab87-rel_C"/>
</dbReference>